<dbReference type="InterPro" id="IPR021109">
    <property type="entry name" value="Peptidase_aspartic_dom_sf"/>
</dbReference>
<dbReference type="RefSeq" id="WP_188610438.1">
    <property type="nucleotide sequence ID" value="NZ_BMGG01000006.1"/>
</dbReference>
<dbReference type="PROSITE" id="PS00141">
    <property type="entry name" value="ASP_PROTEASE"/>
    <property type="match status" value="1"/>
</dbReference>
<dbReference type="InterPro" id="IPR034122">
    <property type="entry name" value="Retropepsin-like_bacterial"/>
</dbReference>
<dbReference type="Proteomes" id="UP000637002">
    <property type="component" value="Unassembled WGS sequence"/>
</dbReference>
<dbReference type="InterPro" id="IPR011969">
    <property type="entry name" value="Clan_AA_Asp_peptidase_C"/>
</dbReference>
<dbReference type="NCBIfam" id="TIGR02281">
    <property type="entry name" value="clan_AA_DTGA"/>
    <property type="match status" value="1"/>
</dbReference>
<dbReference type="EMBL" id="BMGG01000006">
    <property type="protein sequence ID" value="GGC73316.1"/>
    <property type="molecule type" value="Genomic_DNA"/>
</dbReference>
<feature type="transmembrane region" description="Helical" evidence="1">
    <location>
        <begin position="62"/>
        <end position="82"/>
    </location>
</feature>
<evidence type="ECO:0000313" key="2">
    <source>
        <dbReference type="EMBL" id="GGC73316.1"/>
    </source>
</evidence>
<organism evidence="2 3">
    <name type="scientific">Chelatococcus reniformis</name>
    <dbReference type="NCBI Taxonomy" id="1494448"/>
    <lineage>
        <taxon>Bacteria</taxon>
        <taxon>Pseudomonadati</taxon>
        <taxon>Pseudomonadota</taxon>
        <taxon>Alphaproteobacteria</taxon>
        <taxon>Hyphomicrobiales</taxon>
        <taxon>Chelatococcaceae</taxon>
        <taxon>Chelatococcus</taxon>
    </lineage>
</organism>
<accession>A0A916XIN8</accession>
<dbReference type="CDD" id="cd05483">
    <property type="entry name" value="retropepsin_like_bacteria"/>
    <property type="match status" value="1"/>
</dbReference>
<keyword evidence="1" id="KW-0812">Transmembrane</keyword>
<keyword evidence="2" id="KW-0645">Protease</keyword>
<dbReference type="GO" id="GO:0004190">
    <property type="term" value="F:aspartic-type endopeptidase activity"/>
    <property type="evidence" value="ECO:0007669"/>
    <property type="project" value="InterPro"/>
</dbReference>
<evidence type="ECO:0000256" key="1">
    <source>
        <dbReference type="SAM" id="Phobius"/>
    </source>
</evidence>
<dbReference type="GO" id="GO:0006508">
    <property type="term" value="P:proteolysis"/>
    <property type="evidence" value="ECO:0007669"/>
    <property type="project" value="UniProtKB-KW"/>
</dbReference>
<feature type="transmembrane region" description="Helical" evidence="1">
    <location>
        <begin position="37"/>
        <end position="55"/>
    </location>
</feature>
<reference evidence="2" key="1">
    <citation type="journal article" date="2014" name="Int. J. Syst. Evol. Microbiol.">
        <title>Complete genome sequence of Corynebacterium casei LMG S-19264T (=DSM 44701T), isolated from a smear-ripened cheese.</title>
        <authorList>
            <consortium name="US DOE Joint Genome Institute (JGI-PGF)"/>
            <person name="Walter F."/>
            <person name="Albersmeier A."/>
            <person name="Kalinowski J."/>
            <person name="Ruckert C."/>
        </authorList>
    </citation>
    <scope>NUCLEOTIDE SEQUENCE</scope>
    <source>
        <strain evidence="2">CGMCC 1.12919</strain>
    </source>
</reference>
<dbReference type="InterPro" id="IPR001969">
    <property type="entry name" value="Aspartic_peptidase_AS"/>
</dbReference>
<comment type="caution">
    <text evidence="2">The sequence shown here is derived from an EMBL/GenBank/DDBJ whole genome shotgun (WGS) entry which is preliminary data.</text>
</comment>
<sequence>MRSSIGLGLIIAAIAALVLFGEQESIAGFRPDQFASVAALTAIGLVVIGTVVPHYRGRWLKAVEALAFWAAMLLMLVALYSYRDTVTGIGARLFSELAPGTTETAEGGEVSVTRRMNGEFIVKGQVNGTGARFIFDTGASAVVLTPETAAAAGIDPAKLVYSEVIVTANGRTMAAGATIDRLSIGGLVERRVRALVAKPGTLFENLLGMSFLNRLASYEVRRDRLIMRGLVPAAPKSPRTEAAR</sequence>
<protein>
    <submittedName>
        <fullName evidence="2">Aspartic protease</fullName>
    </submittedName>
</protein>
<proteinExistence type="predicted"/>
<dbReference type="Pfam" id="PF13975">
    <property type="entry name" value="gag-asp_proteas"/>
    <property type="match status" value="1"/>
</dbReference>
<name>A0A916XIN8_9HYPH</name>
<keyword evidence="2" id="KW-0378">Hydrolase</keyword>
<evidence type="ECO:0000313" key="3">
    <source>
        <dbReference type="Proteomes" id="UP000637002"/>
    </source>
</evidence>
<keyword evidence="1" id="KW-0472">Membrane</keyword>
<dbReference type="SUPFAM" id="SSF50630">
    <property type="entry name" value="Acid proteases"/>
    <property type="match status" value="1"/>
</dbReference>
<keyword evidence="1" id="KW-1133">Transmembrane helix</keyword>
<gene>
    <name evidence="2" type="ORF">GCM10010994_34630</name>
</gene>
<keyword evidence="3" id="KW-1185">Reference proteome</keyword>
<reference evidence="2" key="2">
    <citation type="submission" date="2020-09" db="EMBL/GenBank/DDBJ databases">
        <authorList>
            <person name="Sun Q."/>
            <person name="Zhou Y."/>
        </authorList>
    </citation>
    <scope>NUCLEOTIDE SEQUENCE</scope>
    <source>
        <strain evidence="2">CGMCC 1.12919</strain>
    </source>
</reference>
<dbReference type="AlphaFoldDB" id="A0A916XIN8"/>
<dbReference type="Gene3D" id="2.40.70.10">
    <property type="entry name" value="Acid Proteases"/>
    <property type="match status" value="1"/>
</dbReference>